<feature type="non-terminal residue" evidence="1">
    <location>
        <position position="1"/>
    </location>
</feature>
<name>A0A0F9GFU4_9ZZZZ</name>
<dbReference type="AlphaFoldDB" id="A0A0F9GFU4"/>
<proteinExistence type="predicted"/>
<evidence type="ECO:0000313" key="1">
    <source>
        <dbReference type="EMBL" id="KKL62022.1"/>
    </source>
</evidence>
<organism evidence="1">
    <name type="scientific">marine sediment metagenome</name>
    <dbReference type="NCBI Taxonomy" id="412755"/>
    <lineage>
        <taxon>unclassified sequences</taxon>
        <taxon>metagenomes</taxon>
        <taxon>ecological metagenomes</taxon>
    </lineage>
</organism>
<reference evidence="1" key="1">
    <citation type="journal article" date="2015" name="Nature">
        <title>Complex archaea that bridge the gap between prokaryotes and eukaryotes.</title>
        <authorList>
            <person name="Spang A."/>
            <person name="Saw J.H."/>
            <person name="Jorgensen S.L."/>
            <person name="Zaremba-Niedzwiedzka K."/>
            <person name="Martijn J."/>
            <person name="Lind A.E."/>
            <person name="van Eijk R."/>
            <person name="Schleper C."/>
            <person name="Guy L."/>
            <person name="Ettema T.J."/>
        </authorList>
    </citation>
    <scope>NUCLEOTIDE SEQUENCE</scope>
</reference>
<dbReference type="EMBL" id="LAZR01028626">
    <property type="protein sequence ID" value="KKL62022.1"/>
    <property type="molecule type" value="Genomic_DNA"/>
</dbReference>
<protein>
    <submittedName>
        <fullName evidence="1">Uncharacterized protein</fullName>
    </submittedName>
</protein>
<gene>
    <name evidence="1" type="ORF">LCGC14_2189430</name>
</gene>
<accession>A0A0F9GFU4</accession>
<sequence length="139" mass="16086">QYYNEVFDRNLDWYGLFADDVVPETPCWDVLLIEAAGLDGVAFGNDGIGTRPTHFVVGGYLAREIGWLALPGLARTYIDTVWYDIATERNVLRFLPNVRIPHLHFSNRLALFDRTYRKPIKDQDRALYQAWRNRGGRVL</sequence>
<comment type="caution">
    <text evidence="1">The sequence shown here is derived from an EMBL/GenBank/DDBJ whole genome shotgun (WGS) entry which is preliminary data.</text>
</comment>